<name>A0AAN6QD10_9PEZI</name>
<feature type="transmembrane region" description="Helical" evidence="6">
    <location>
        <begin position="109"/>
        <end position="132"/>
    </location>
</feature>
<feature type="transmembrane region" description="Helical" evidence="6">
    <location>
        <begin position="357"/>
        <end position="376"/>
    </location>
</feature>
<dbReference type="GO" id="GO:0022857">
    <property type="term" value="F:transmembrane transporter activity"/>
    <property type="evidence" value="ECO:0007669"/>
    <property type="project" value="InterPro"/>
</dbReference>
<evidence type="ECO:0000256" key="2">
    <source>
        <dbReference type="ARBA" id="ARBA00022448"/>
    </source>
</evidence>
<evidence type="ECO:0000256" key="4">
    <source>
        <dbReference type="ARBA" id="ARBA00022989"/>
    </source>
</evidence>
<keyword evidence="2" id="KW-0813">Transport</keyword>
<dbReference type="GeneID" id="89941275"/>
<feature type="transmembrane region" description="Helical" evidence="6">
    <location>
        <begin position="324"/>
        <end position="345"/>
    </location>
</feature>
<evidence type="ECO:0000256" key="5">
    <source>
        <dbReference type="ARBA" id="ARBA00023136"/>
    </source>
</evidence>
<keyword evidence="8" id="KW-1185">Reference proteome</keyword>
<dbReference type="Proteomes" id="UP001302812">
    <property type="component" value="Unassembled WGS sequence"/>
</dbReference>
<reference evidence="7" key="1">
    <citation type="journal article" date="2023" name="Mol. Phylogenet. Evol.">
        <title>Genome-scale phylogeny and comparative genomics of the fungal order Sordariales.</title>
        <authorList>
            <person name="Hensen N."/>
            <person name="Bonometti L."/>
            <person name="Westerberg I."/>
            <person name="Brannstrom I.O."/>
            <person name="Guillou S."/>
            <person name="Cros-Aarteil S."/>
            <person name="Calhoun S."/>
            <person name="Haridas S."/>
            <person name="Kuo A."/>
            <person name="Mondo S."/>
            <person name="Pangilinan J."/>
            <person name="Riley R."/>
            <person name="LaButti K."/>
            <person name="Andreopoulos B."/>
            <person name="Lipzen A."/>
            <person name="Chen C."/>
            <person name="Yan M."/>
            <person name="Daum C."/>
            <person name="Ng V."/>
            <person name="Clum A."/>
            <person name="Steindorff A."/>
            <person name="Ohm R.A."/>
            <person name="Martin F."/>
            <person name="Silar P."/>
            <person name="Natvig D.O."/>
            <person name="Lalanne C."/>
            <person name="Gautier V."/>
            <person name="Ament-Velasquez S.L."/>
            <person name="Kruys A."/>
            <person name="Hutchinson M.I."/>
            <person name="Powell A.J."/>
            <person name="Barry K."/>
            <person name="Miller A.N."/>
            <person name="Grigoriev I.V."/>
            <person name="Debuchy R."/>
            <person name="Gladieux P."/>
            <person name="Hiltunen Thoren M."/>
            <person name="Johannesson H."/>
        </authorList>
    </citation>
    <scope>NUCLEOTIDE SEQUENCE</scope>
    <source>
        <strain evidence="7">CBS 508.74</strain>
    </source>
</reference>
<feature type="transmembrane region" description="Helical" evidence="6">
    <location>
        <begin position="177"/>
        <end position="197"/>
    </location>
</feature>
<feature type="transmembrane region" description="Helical" evidence="6">
    <location>
        <begin position="144"/>
        <end position="165"/>
    </location>
</feature>
<dbReference type="PANTHER" id="PTHR43791:SF21">
    <property type="entry name" value="MAJOR FACILITATOR SUPERFAMILY (MFS) PROFILE DOMAIN-CONTAINING PROTEIN"/>
    <property type="match status" value="1"/>
</dbReference>
<proteinExistence type="predicted"/>
<evidence type="ECO:0000256" key="3">
    <source>
        <dbReference type="ARBA" id="ARBA00022692"/>
    </source>
</evidence>
<accession>A0AAN6QD10</accession>
<dbReference type="RefSeq" id="XP_064664901.1">
    <property type="nucleotide sequence ID" value="XM_064817150.1"/>
</dbReference>
<dbReference type="EMBL" id="MU853376">
    <property type="protein sequence ID" value="KAK4107331.1"/>
    <property type="molecule type" value="Genomic_DNA"/>
</dbReference>
<feature type="transmembrane region" description="Helical" evidence="6">
    <location>
        <begin position="262"/>
        <end position="286"/>
    </location>
</feature>
<evidence type="ECO:0000256" key="1">
    <source>
        <dbReference type="ARBA" id="ARBA00004141"/>
    </source>
</evidence>
<organism evidence="7 8">
    <name type="scientific">Canariomyces notabilis</name>
    <dbReference type="NCBI Taxonomy" id="2074819"/>
    <lineage>
        <taxon>Eukaryota</taxon>
        <taxon>Fungi</taxon>
        <taxon>Dikarya</taxon>
        <taxon>Ascomycota</taxon>
        <taxon>Pezizomycotina</taxon>
        <taxon>Sordariomycetes</taxon>
        <taxon>Sordariomycetidae</taxon>
        <taxon>Sordariales</taxon>
        <taxon>Chaetomiaceae</taxon>
        <taxon>Canariomyces</taxon>
    </lineage>
</organism>
<dbReference type="InterPro" id="IPR036259">
    <property type="entry name" value="MFS_trans_sf"/>
</dbReference>
<sequence length="449" mass="48613">MEGCSSFENQTSSTPLLHGRASYGAEVQLTARRINLKMDLGLLPLLSLLYLSNGLDRGNVGNAQTQGFTDDIGVLPSDLNLAVSLFFVGFLLFQPLSVGIVIDNPGALIVARLLVGVFEAGFYPTAVAYLASFYSRYDLGVRLALFYGQYSIANAFSGLLSYAIFSIRHPILKGWQLLFILEGVLTCGLALLAWCWLPEAPGTAWFLTEDERVFAAERAQAESVDQAGAPRISRRDIVETAKDWKLWFALVMNICASVPASAFAVFLPLVMSVPPAVCGAVGLYLFALSSDRRQERGYHIMVAMAVVLAGLIAVVMSATDTARYASLCLTLFGSGVPPPLTAAWLSGNTPTQGKRALVMGVNGWGNVAGIIGAQLFTPEHAPEYHTPFRATLAFVAAALACVWAYRAALQSVNRRRAAIRASKTSDEIDAERCNNVRYADRKWTFAYGL</sequence>
<dbReference type="GO" id="GO:0016020">
    <property type="term" value="C:membrane"/>
    <property type="evidence" value="ECO:0007669"/>
    <property type="project" value="UniProtKB-SubCell"/>
</dbReference>
<dbReference type="InterPro" id="IPR011701">
    <property type="entry name" value="MFS"/>
</dbReference>
<protein>
    <submittedName>
        <fullName evidence="7">MFS general substrate transporter</fullName>
    </submittedName>
</protein>
<dbReference type="Pfam" id="PF07690">
    <property type="entry name" value="MFS_1"/>
    <property type="match status" value="1"/>
</dbReference>
<keyword evidence="5 6" id="KW-0472">Membrane</keyword>
<evidence type="ECO:0000313" key="7">
    <source>
        <dbReference type="EMBL" id="KAK4107331.1"/>
    </source>
</evidence>
<feature type="transmembrane region" description="Helical" evidence="6">
    <location>
        <begin position="388"/>
        <end position="408"/>
    </location>
</feature>
<dbReference type="Gene3D" id="1.20.1250.20">
    <property type="entry name" value="MFS general substrate transporter like domains"/>
    <property type="match status" value="3"/>
</dbReference>
<keyword evidence="3 6" id="KW-0812">Transmembrane</keyword>
<dbReference type="SUPFAM" id="SSF103473">
    <property type="entry name" value="MFS general substrate transporter"/>
    <property type="match status" value="1"/>
</dbReference>
<reference evidence="7" key="2">
    <citation type="submission" date="2023-05" db="EMBL/GenBank/DDBJ databases">
        <authorList>
            <consortium name="Lawrence Berkeley National Laboratory"/>
            <person name="Steindorff A."/>
            <person name="Hensen N."/>
            <person name="Bonometti L."/>
            <person name="Westerberg I."/>
            <person name="Brannstrom I.O."/>
            <person name="Guillou S."/>
            <person name="Cros-Aarteil S."/>
            <person name="Calhoun S."/>
            <person name="Haridas S."/>
            <person name="Kuo A."/>
            <person name="Mondo S."/>
            <person name="Pangilinan J."/>
            <person name="Riley R."/>
            <person name="Labutti K."/>
            <person name="Andreopoulos B."/>
            <person name="Lipzen A."/>
            <person name="Chen C."/>
            <person name="Yanf M."/>
            <person name="Daum C."/>
            <person name="Ng V."/>
            <person name="Clum A."/>
            <person name="Ohm R."/>
            <person name="Martin F."/>
            <person name="Silar P."/>
            <person name="Natvig D."/>
            <person name="Lalanne C."/>
            <person name="Gautier V."/>
            <person name="Ament-Velasquez S.L."/>
            <person name="Kruys A."/>
            <person name="Hutchinson M.I."/>
            <person name="Powell A.J."/>
            <person name="Barry K."/>
            <person name="Miller A.N."/>
            <person name="Grigoriev I.V."/>
            <person name="Debuchy R."/>
            <person name="Gladieux P."/>
            <person name="Thoren M.H."/>
            <person name="Johannesson H."/>
        </authorList>
    </citation>
    <scope>NUCLEOTIDE SEQUENCE</scope>
    <source>
        <strain evidence="7">CBS 508.74</strain>
    </source>
</reference>
<feature type="transmembrane region" description="Helical" evidence="6">
    <location>
        <begin position="298"/>
        <end position="318"/>
    </location>
</feature>
<dbReference type="PANTHER" id="PTHR43791">
    <property type="entry name" value="PERMEASE-RELATED"/>
    <property type="match status" value="1"/>
</dbReference>
<evidence type="ECO:0000256" key="6">
    <source>
        <dbReference type="SAM" id="Phobius"/>
    </source>
</evidence>
<dbReference type="AlphaFoldDB" id="A0AAN6QD10"/>
<keyword evidence="4 6" id="KW-1133">Transmembrane helix</keyword>
<comment type="caution">
    <text evidence="7">The sequence shown here is derived from an EMBL/GenBank/DDBJ whole genome shotgun (WGS) entry which is preliminary data.</text>
</comment>
<gene>
    <name evidence="7" type="ORF">N656DRAFT_793281</name>
</gene>
<feature type="transmembrane region" description="Helical" evidence="6">
    <location>
        <begin position="81"/>
        <end position="102"/>
    </location>
</feature>
<evidence type="ECO:0000313" key="8">
    <source>
        <dbReference type="Proteomes" id="UP001302812"/>
    </source>
</evidence>
<comment type="subcellular location">
    <subcellularLocation>
        <location evidence="1">Membrane</location>
        <topology evidence="1">Multi-pass membrane protein</topology>
    </subcellularLocation>
</comment>